<feature type="transmembrane region" description="Helical" evidence="4">
    <location>
        <begin position="196"/>
        <end position="220"/>
    </location>
</feature>
<feature type="transmembrane region" description="Helical" evidence="4">
    <location>
        <begin position="73"/>
        <end position="93"/>
    </location>
</feature>
<evidence type="ECO:0000256" key="1">
    <source>
        <dbReference type="ARBA" id="ARBA00022692"/>
    </source>
</evidence>
<dbReference type="EMBL" id="AP021875">
    <property type="protein sequence ID" value="BBO73239.1"/>
    <property type="molecule type" value="Genomic_DNA"/>
</dbReference>
<evidence type="ECO:0000256" key="3">
    <source>
        <dbReference type="ARBA" id="ARBA00023136"/>
    </source>
</evidence>
<evidence type="ECO:0000313" key="5">
    <source>
        <dbReference type="EMBL" id="BBO73239.1"/>
    </source>
</evidence>
<keyword evidence="1 4" id="KW-0812">Transmembrane</keyword>
<dbReference type="RefSeq" id="WP_155302364.1">
    <property type="nucleotide sequence ID" value="NZ_AP021875.1"/>
</dbReference>
<dbReference type="Pfam" id="PF07690">
    <property type="entry name" value="MFS_1"/>
    <property type="match status" value="1"/>
</dbReference>
<feature type="transmembrane region" description="Helical" evidence="4">
    <location>
        <begin position="288"/>
        <end position="308"/>
    </location>
</feature>
<feature type="transmembrane region" description="Helical" evidence="4">
    <location>
        <begin position="99"/>
        <end position="119"/>
    </location>
</feature>
<protein>
    <submittedName>
        <fullName evidence="5">MFS transporter</fullName>
    </submittedName>
</protein>
<feature type="transmembrane region" description="Helical" evidence="4">
    <location>
        <begin position="264"/>
        <end position="282"/>
    </location>
</feature>
<feature type="transmembrane region" description="Helical" evidence="4">
    <location>
        <begin position="131"/>
        <end position="150"/>
    </location>
</feature>
<evidence type="ECO:0000313" key="6">
    <source>
        <dbReference type="Proteomes" id="UP000427769"/>
    </source>
</evidence>
<feature type="transmembrane region" description="Helical" evidence="4">
    <location>
        <begin position="329"/>
        <end position="351"/>
    </location>
</feature>
<dbReference type="Gene3D" id="1.20.1250.20">
    <property type="entry name" value="MFS general substrate transporter like domains"/>
    <property type="match status" value="2"/>
</dbReference>
<keyword evidence="6" id="KW-1185">Reference proteome</keyword>
<keyword evidence="3 4" id="KW-0472">Membrane</keyword>
<name>A0A5K7YZ32_9BACT</name>
<dbReference type="GO" id="GO:0005886">
    <property type="term" value="C:plasma membrane"/>
    <property type="evidence" value="ECO:0007669"/>
    <property type="project" value="TreeGrafter"/>
</dbReference>
<accession>A0A5K7YZ32</accession>
<dbReference type="InterPro" id="IPR047200">
    <property type="entry name" value="MFS_YcaD-like"/>
</dbReference>
<keyword evidence="2 4" id="KW-1133">Transmembrane helix</keyword>
<dbReference type="InterPro" id="IPR011701">
    <property type="entry name" value="MFS"/>
</dbReference>
<sequence length="414" mass="45104">MVNTFRIFSSLFLTAFIFLVGNGLLNTLVSVRMTVEGFATTTIGVILSSHFTGLLIGSFVCQRLIRKVGHIRAFAVFAALTTSTILLYGMYIAPWFWCLLRFSNGITIFGLFVVIESWLNECTESDRRGRVFSIYMTLMYMGIGIGQQLLNVADVYGQGLFILAGIVFSLCLIPVSTTEGVHPRLPETQPTSFMSLFHKVPLGILGCLASGMTNSAFFAMTPVYCNSIDLSLHQLSWIMSITVFCGLAAQWIAGTLSDRFDRTLVLAVIATAMTVVSGIMFIVGEISFWQLVIEMGLFGALAFTVYPISVARTHDVCGGLEAVGVSANLLFAYSIGASVSPFLVSVVMTLLDSPAGLFVFWGLNSGALAVVILYLRKRDKVDVVPVEEQVLFVPMKSTSPVVMALDQRTDGEVN</sequence>
<dbReference type="OrthoDB" id="9797524at2"/>
<feature type="transmembrane region" description="Helical" evidence="4">
    <location>
        <begin position="357"/>
        <end position="375"/>
    </location>
</feature>
<dbReference type="KEGG" id="dwd:DSCW_06560"/>
<feature type="transmembrane region" description="Helical" evidence="4">
    <location>
        <begin position="37"/>
        <end position="61"/>
    </location>
</feature>
<evidence type="ECO:0000256" key="2">
    <source>
        <dbReference type="ARBA" id="ARBA00022989"/>
    </source>
</evidence>
<dbReference type="AlphaFoldDB" id="A0A5K7YZ32"/>
<feature type="transmembrane region" description="Helical" evidence="4">
    <location>
        <begin position="156"/>
        <end position="175"/>
    </location>
</feature>
<dbReference type="PANTHER" id="PTHR23521:SF3">
    <property type="entry name" value="MFS TRANSPORTER"/>
    <property type="match status" value="1"/>
</dbReference>
<dbReference type="PANTHER" id="PTHR23521">
    <property type="entry name" value="TRANSPORTER MFS SUPERFAMILY"/>
    <property type="match status" value="1"/>
</dbReference>
<proteinExistence type="predicted"/>
<feature type="transmembrane region" description="Helical" evidence="4">
    <location>
        <begin position="232"/>
        <end position="252"/>
    </location>
</feature>
<dbReference type="Proteomes" id="UP000427769">
    <property type="component" value="Chromosome"/>
</dbReference>
<reference evidence="5 6" key="1">
    <citation type="submission" date="2019-11" db="EMBL/GenBank/DDBJ databases">
        <title>Comparative genomics of hydrocarbon-degrading Desulfosarcina strains.</title>
        <authorList>
            <person name="Watanabe M."/>
            <person name="Kojima H."/>
            <person name="Fukui M."/>
        </authorList>
    </citation>
    <scope>NUCLEOTIDE SEQUENCE [LARGE SCALE GENOMIC DNA]</scope>
    <source>
        <strain evidence="5 6">PP31</strain>
    </source>
</reference>
<dbReference type="GO" id="GO:0022857">
    <property type="term" value="F:transmembrane transporter activity"/>
    <property type="evidence" value="ECO:0007669"/>
    <property type="project" value="InterPro"/>
</dbReference>
<dbReference type="CDD" id="cd17477">
    <property type="entry name" value="MFS_YcaD_like"/>
    <property type="match status" value="1"/>
</dbReference>
<dbReference type="InterPro" id="IPR036259">
    <property type="entry name" value="MFS_trans_sf"/>
</dbReference>
<evidence type="ECO:0000256" key="4">
    <source>
        <dbReference type="SAM" id="Phobius"/>
    </source>
</evidence>
<dbReference type="SUPFAM" id="SSF103473">
    <property type="entry name" value="MFS general substrate transporter"/>
    <property type="match status" value="1"/>
</dbReference>
<organism evidence="5 6">
    <name type="scientific">Desulfosarcina widdelii</name>
    <dbReference type="NCBI Taxonomy" id="947919"/>
    <lineage>
        <taxon>Bacteria</taxon>
        <taxon>Pseudomonadati</taxon>
        <taxon>Thermodesulfobacteriota</taxon>
        <taxon>Desulfobacteria</taxon>
        <taxon>Desulfobacterales</taxon>
        <taxon>Desulfosarcinaceae</taxon>
        <taxon>Desulfosarcina</taxon>
    </lineage>
</organism>
<feature type="transmembrane region" description="Helical" evidence="4">
    <location>
        <begin position="7"/>
        <end position="25"/>
    </location>
</feature>
<gene>
    <name evidence="5" type="ORF">DSCW_06560</name>
</gene>